<accession>A0A165TYV4</accession>
<feature type="signal peptide" evidence="2">
    <location>
        <begin position="1"/>
        <end position="23"/>
    </location>
</feature>
<feature type="region of interest" description="Disordered" evidence="1">
    <location>
        <begin position="43"/>
        <end position="94"/>
    </location>
</feature>
<evidence type="ECO:0000256" key="1">
    <source>
        <dbReference type="SAM" id="MobiDB-lite"/>
    </source>
</evidence>
<dbReference type="EMBL" id="KV429034">
    <property type="protein sequence ID" value="KZT74154.1"/>
    <property type="molecule type" value="Genomic_DNA"/>
</dbReference>
<evidence type="ECO:0000313" key="4">
    <source>
        <dbReference type="Proteomes" id="UP000076727"/>
    </source>
</evidence>
<keyword evidence="4" id="KW-1185">Reference proteome</keyword>
<dbReference type="OrthoDB" id="2798350at2759"/>
<name>A0A165TYV4_9APHY</name>
<dbReference type="AlphaFoldDB" id="A0A165TYV4"/>
<reference evidence="3 4" key="1">
    <citation type="journal article" date="2016" name="Mol. Biol. Evol.">
        <title>Comparative Genomics of Early-Diverging Mushroom-Forming Fungi Provides Insights into the Origins of Lignocellulose Decay Capabilities.</title>
        <authorList>
            <person name="Nagy L.G."/>
            <person name="Riley R."/>
            <person name="Tritt A."/>
            <person name="Adam C."/>
            <person name="Daum C."/>
            <person name="Floudas D."/>
            <person name="Sun H."/>
            <person name="Yadav J.S."/>
            <person name="Pangilinan J."/>
            <person name="Larsson K.H."/>
            <person name="Matsuura K."/>
            <person name="Barry K."/>
            <person name="Labutti K."/>
            <person name="Kuo R."/>
            <person name="Ohm R.A."/>
            <person name="Bhattacharya S.S."/>
            <person name="Shirouzu T."/>
            <person name="Yoshinaga Y."/>
            <person name="Martin F.M."/>
            <person name="Grigoriev I.V."/>
            <person name="Hibbett D.S."/>
        </authorList>
    </citation>
    <scope>NUCLEOTIDE SEQUENCE [LARGE SCALE GENOMIC DNA]</scope>
    <source>
        <strain evidence="3 4">L-15889</strain>
    </source>
</reference>
<proteinExistence type="predicted"/>
<organism evidence="3 4">
    <name type="scientific">Daedalea quercina L-15889</name>
    <dbReference type="NCBI Taxonomy" id="1314783"/>
    <lineage>
        <taxon>Eukaryota</taxon>
        <taxon>Fungi</taxon>
        <taxon>Dikarya</taxon>
        <taxon>Basidiomycota</taxon>
        <taxon>Agaricomycotina</taxon>
        <taxon>Agaricomycetes</taxon>
        <taxon>Polyporales</taxon>
        <taxon>Fomitopsis</taxon>
    </lineage>
</organism>
<sequence length="94" mass="10466">MQTRVLLALLALFCAVLFDLAAATPVRVVNEHQVAKRSLKQFEMKRRDGSTPTRLAKREGPSQVWKRGEPSQVWKRGEPSAVWRRAPGPSATAA</sequence>
<evidence type="ECO:0000256" key="2">
    <source>
        <dbReference type="SAM" id="SignalP"/>
    </source>
</evidence>
<dbReference type="Proteomes" id="UP000076727">
    <property type="component" value="Unassembled WGS sequence"/>
</dbReference>
<gene>
    <name evidence="3" type="ORF">DAEQUDRAFT_761593</name>
</gene>
<protein>
    <submittedName>
        <fullName evidence="3">Uncharacterized protein</fullName>
    </submittedName>
</protein>
<feature type="chain" id="PRO_5007867334" evidence="2">
    <location>
        <begin position="24"/>
        <end position="94"/>
    </location>
</feature>
<evidence type="ECO:0000313" key="3">
    <source>
        <dbReference type="EMBL" id="KZT74154.1"/>
    </source>
</evidence>
<keyword evidence="2" id="KW-0732">Signal</keyword>